<dbReference type="AlphaFoldDB" id="A0A1V4FIG7"/>
<gene>
    <name evidence="1" type="ORF">B5D07_10865</name>
    <name evidence="2" type="ORF">B5G22_00655</name>
</gene>
<dbReference type="Proteomes" id="UP000195868">
    <property type="component" value="Unassembled WGS sequence"/>
</dbReference>
<reference evidence="1 3" key="1">
    <citation type="submission" date="2017-03" db="EMBL/GenBank/DDBJ databases">
        <title>Antibiotic resistance of probiotic microorganisms.</title>
        <authorList>
            <person name="Sanudo A.I."/>
            <person name="Olivares M."/>
            <person name="Banuelos O."/>
        </authorList>
    </citation>
    <scope>NUCLEOTIDE SEQUENCE [LARGE SCALE GENOMIC DNA]</scope>
    <source>
        <strain evidence="1 3">CECT8605</strain>
    </source>
</reference>
<name>A0A1V4FIG7_LIMRT</name>
<dbReference type="RefSeq" id="WP_079376363.1">
    <property type="nucleotide sequence ID" value="NZ_JBNPKD010000001.1"/>
</dbReference>
<dbReference type="InterPro" id="IPR013324">
    <property type="entry name" value="RNA_pol_sigma_r3/r4-like"/>
</dbReference>
<dbReference type="EMBL" id="NFHN01000001">
    <property type="protein sequence ID" value="OUN50465.1"/>
    <property type="molecule type" value="Genomic_DNA"/>
</dbReference>
<organism evidence="1 3">
    <name type="scientific">Limosilactobacillus reuteri</name>
    <name type="common">Lactobacillus reuteri</name>
    <dbReference type="NCBI Taxonomy" id="1598"/>
    <lineage>
        <taxon>Bacteria</taxon>
        <taxon>Bacillati</taxon>
        <taxon>Bacillota</taxon>
        <taxon>Bacilli</taxon>
        <taxon>Lactobacillales</taxon>
        <taxon>Lactobacillaceae</taxon>
        <taxon>Limosilactobacillus</taxon>
    </lineage>
</organism>
<dbReference type="SUPFAM" id="SSF88659">
    <property type="entry name" value="Sigma3 and sigma4 domains of RNA polymerase sigma factors"/>
    <property type="match status" value="1"/>
</dbReference>
<dbReference type="Proteomes" id="UP000189795">
    <property type="component" value="Unassembled WGS sequence"/>
</dbReference>
<protein>
    <submittedName>
        <fullName evidence="1">Uncharacterized protein</fullName>
    </submittedName>
</protein>
<evidence type="ECO:0000313" key="4">
    <source>
        <dbReference type="Proteomes" id="UP000195868"/>
    </source>
</evidence>
<proteinExistence type="predicted"/>
<reference evidence="2" key="3">
    <citation type="journal article" date="2018" name="BMC Genomics">
        <title>Whole genome sequencing and function prediction of 133 gut anaerobes isolated from chicken caecum in pure cultures.</title>
        <authorList>
            <person name="Medvecky M."/>
            <person name="Cejkova D."/>
            <person name="Polansky O."/>
            <person name="Karasova D."/>
            <person name="Kubasova T."/>
            <person name="Cizek A."/>
            <person name="Rychlik I."/>
        </authorList>
    </citation>
    <scope>NUCLEOTIDE SEQUENCE</scope>
    <source>
        <strain evidence="2">An71</strain>
    </source>
</reference>
<evidence type="ECO:0000313" key="3">
    <source>
        <dbReference type="Proteomes" id="UP000189795"/>
    </source>
</evidence>
<evidence type="ECO:0000313" key="1">
    <source>
        <dbReference type="EMBL" id="OPG87058.1"/>
    </source>
</evidence>
<accession>A0A1V4FIG7</accession>
<evidence type="ECO:0000313" key="2">
    <source>
        <dbReference type="EMBL" id="OUN50465.1"/>
    </source>
</evidence>
<sequence>MSEKLFNTSLKTYEERKKNVEEELSTEFFEEITRDDLNKGRLMEKSYSGWFHNRISEYLFHSRDIDTPKHNEFPFYANNNDYYRTGQAKAILLTENVDSWTDEILSKQYEIKENSDKNAYIKRLFGIDNLSINVLRNFIKMGLHKNIRKLNIDEYSFELLKELQELQKIVWKGCKKDSDKVLLNYFDGERNVREIASIYGVSRQNISKKITKICKNALKRVHAENGCPYFNGEVDNKKSA</sequence>
<comment type="caution">
    <text evidence="1">The sequence shown here is derived from an EMBL/GenBank/DDBJ whole genome shotgun (WGS) entry which is preliminary data.</text>
</comment>
<dbReference type="EMBL" id="MWVS01000129">
    <property type="protein sequence ID" value="OPG87058.1"/>
    <property type="molecule type" value="Genomic_DNA"/>
</dbReference>
<reference evidence="4" key="2">
    <citation type="submission" date="2017-04" db="EMBL/GenBank/DDBJ databases">
        <title>Function of individual gut microbiota members based on whole genome sequencing of pure cultures obtained from chicken caecum.</title>
        <authorList>
            <person name="Medvecky M."/>
            <person name="Cejkova D."/>
            <person name="Polansky O."/>
            <person name="Karasova D."/>
            <person name="Kubasova T."/>
            <person name="Cizek A."/>
            <person name="Rychlik I."/>
        </authorList>
    </citation>
    <scope>NUCLEOTIDE SEQUENCE [LARGE SCALE GENOMIC DNA]</scope>
    <source>
        <strain evidence="4">An71</strain>
    </source>
</reference>